<dbReference type="InterPro" id="IPR016518">
    <property type="entry name" value="Alpha-L-fucosidase"/>
</dbReference>
<evidence type="ECO:0000313" key="5">
    <source>
        <dbReference type="EMBL" id="MCP8900330.1"/>
    </source>
</evidence>
<feature type="domain" description="Glycosyl hydrolase family 95 catalytic" evidence="4">
    <location>
        <begin position="297"/>
        <end position="690"/>
    </location>
</feature>
<reference evidence="5" key="1">
    <citation type="submission" date="2022-05" db="EMBL/GenBank/DDBJ databases">
        <authorList>
            <person name="Sun H.-N."/>
        </authorList>
    </citation>
    <scope>NUCLEOTIDE SEQUENCE</scope>
    <source>
        <strain evidence="5">HB14</strain>
    </source>
</reference>
<dbReference type="AlphaFoldDB" id="A0A9X2KX19"/>
<keyword evidence="5" id="KW-0378">Hydrolase</keyword>
<feature type="signal peptide" evidence="1">
    <location>
        <begin position="1"/>
        <end position="21"/>
    </location>
</feature>
<name>A0A9X2KX19_9GAMM</name>
<dbReference type="Pfam" id="PF21307">
    <property type="entry name" value="Glyco_hydro_95_C"/>
    <property type="match status" value="1"/>
</dbReference>
<dbReference type="GO" id="GO:0004560">
    <property type="term" value="F:alpha-L-fucosidase activity"/>
    <property type="evidence" value="ECO:0007669"/>
    <property type="project" value="InterPro"/>
</dbReference>
<dbReference type="Pfam" id="PF14498">
    <property type="entry name" value="Glyco_hyd_65N_2"/>
    <property type="match status" value="1"/>
</dbReference>
<dbReference type="Proteomes" id="UP001139319">
    <property type="component" value="Unassembled WGS sequence"/>
</dbReference>
<evidence type="ECO:0000259" key="4">
    <source>
        <dbReference type="Pfam" id="PF22124"/>
    </source>
</evidence>
<dbReference type="GO" id="GO:0005975">
    <property type="term" value="P:carbohydrate metabolic process"/>
    <property type="evidence" value="ECO:0007669"/>
    <property type="project" value="InterPro"/>
</dbReference>
<organism evidence="5 6">
    <name type="scientific">Gilvimarinus xylanilyticus</name>
    <dbReference type="NCBI Taxonomy" id="2944139"/>
    <lineage>
        <taxon>Bacteria</taxon>
        <taxon>Pseudomonadati</taxon>
        <taxon>Pseudomonadota</taxon>
        <taxon>Gammaproteobacteria</taxon>
        <taxon>Cellvibrionales</taxon>
        <taxon>Cellvibrionaceae</taxon>
        <taxon>Gilvimarinus</taxon>
    </lineage>
</organism>
<feature type="domain" description="Alpha fucosidase A-like C-terminal" evidence="3">
    <location>
        <begin position="692"/>
        <end position="786"/>
    </location>
</feature>
<comment type="caution">
    <text evidence="5">The sequence shown here is derived from an EMBL/GenBank/DDBJ whole genome shotgun (WGS) entry which is preliminary data.</text>
</comment>
<proteinExistence type="predicted"/>
<gene>
    <name evidence="5" type="ORF">M6D89_13580</name>
</gene>
<evidence type="ECO:0000259" key="3">
    <source>
        <dbReference type="Pfam" id="PF21307"/>
    </source>
</evidence>
<dbReference type="Pfam" id="PF22124">
    <property type="entry name" value="Glyco_hydro_95_cat"/>
    <property type="match status" value="1"/>
</dbReference>
<dbReference type="InterPro" id="IPR054363">
    <property type="entry name" value="GH95_cat"/>
</dbReference>
<dbReference type="RefSeq" id="WP_253968626.1">
    <property type="nucleotide sequence ID" value="NZ_JAMFTH010000005.1"/>
</dbReference>
<protein>
    <submittedName>
        <fullName evidence="5">Glycoside hydrolase family 95 protein</fullName>
    </submittedName>
</protein>
<dbReference type="PANTHER" id="PTHR31084:SF0">
    <property type="entry name" value="ALPHA-L-FUCOSIDASE 2"/>
    <property type="match status" value="1"/>
</dbReference>
<feature type="domain" description="Glycosyl hydrolase family 95 N-terminal" evidence="2">
    <location>
        <begin position="27"/>
        <end position="271"/>
    </location>
</feature>
<keyword evidence="6" id="KW-1185">Reference proteome</keyword>
<evidence type="ECO:0000256" key="1">
    <source>
        <dbReference type="SAM" id="SignalP"/>
    </source>
</evidence>
<dbReference type="SUPFAM" id="SSF48208">
    <property type="entry name" value="Six-hairpin glycosidases"/>
    <property type="match status" value="1"/>
</dbReference>
<keyword evidence="1" id="KW-0732">Signal</keyword>
<dbReference type="Gene3D" id="1.50.10.10">
    <property type="match status" value="1"/>
</dbReference>
<dbReference type="PANTHER" id="PTHR31084">
    <property type="entry name" value="ALPHA-L-FUCOSIDASE 2"/>
    <property type="match status" value="1"/>
</dbReference>
<dbReference type="InterPro" id="IPR012341">
    <property type="entry name" value="6hp_glycosidase-like_sf"/>
</dbReference>
<sequence>MTFSFRTGLTLLLTLPLPAIAAGPLTLWADQPVTDWEQQAFPIGNGAQGAVVFGDPALERIQLNEKTLWEGGPGSSHGYTFGWPEEGNQHDALAQVRKTLQEKGSMTPEAAAELMGRGNPGYGNYQNFGYIELQVSAEGEVSDYRRELDLATGILRISYTQNSIDYQREYFYSYPDQTLVGHWSASEPGQLSVKAGFVIPANRSRSDNAEANRLRVHGALNDNGLKYEGLLALQAEGAEVTASVTEEQGQLAVEGADALTLVFSAATNYAPTYPDYRGADPQPVVSARVKAAQARGIETLKQRHLTDHQALFGRVALELGQSDYSQTTADLLADYGKGDKSLDRTLEALYFQYGRYLLIGASRAGSLPANLQGVWNNSNTPPWNADYHVNINLQMNYWPALVTNLEETTTPFYDFVESLVEPGRISAQKLLGADGWTLFLNTNIYGFTGVIAWPTAFWQPESAAWLMQHYYEHYLFTQDEAFLRQRAYPIMKEAAQFWLDALVTDPRDGKLVVSPSYSPEQGDFTVAAAMSQQIVTELFTNTLEAARTLKSDPAFASELEAALAKLDDGLRIGSWGQLQEWKEDRDDPDNHHRHVSHLYALHPGRVITPEATPKLAEAAKVSLNARGDGGTGWSQAWKVNFWARLADGERAHKVLGEQFKRSTLPNLWDNHPPFQIDGNFGATAGIAEMLLQSHDLRLHLLPALPSAWPSGSVTGLRARGDVGVAMQWAKGQLTQATLTPDSDQTVTLVGRQYQVLDGATGNPIRTQPSANNGLSFAASGGKSYRIIPRASH</sequence>
<reference evidence="5" key="2">
    <citation type="submission" date="2023-01" db="EMBL/GenBank/DDBJ databases">
        <title>Gilvimarinus xylanilyticus HB14 isolated from Caulerpa lentillifera aquaculture base in Hainan, China.</title>
        <authorList>
            <person name="Zhang Y.-J."/>
        </authorList>
    </citation>
    <scope>NUCLEOTIDE SEQUENCE</scope>
    <source>
        <strain evidence="5">HB14</strain>
    </source>
</reference>
<dbReference type="InterPro" id="IPR049053">
    <property type="entry name" value="AFCA-like_C"/>
</dbReference>
<feature type="chain" id="PRO_5040756609" evidence="1">
    <location>
        <begin position="22"/>
        <end position="792"/>
    </location>
</feature>
<evidence type="ECO:0000313" key="6">
    <source>
        <dbReference type="Proteomes" id="UP001139319"/>
    </source>
</evidence>
<dbReference type="InterPro" id="IPR008928">
    <property type="entry name" value="6-hairpin_glycosidase_sf"/>
</dbReference>
<dbReference type="PIRSF" id="PIRSF007663">
    <property type="entry name" value="UCP007663"/>
    <property type="match status" value="1"/>
</dbReference>
<dbReference type="EMBL" id="JAMFTH010000005">
    <property type="protein sequence ID" value="MCP8900330.1"/>
    <property type="molecule type" value="Genomic_DNA"/>
</dbReference>
<evidence type="ECO:0000259" key="2">
    <source>
        <dbReference type="Pfam" id="PF14498"/>
    </source>
</evidence>
<dbReference type="InterPro" id="IPR027414">
    <property type="entry name" value="GH95_N_dom"/>
</dbReference>
<accession>A0A9X2KX19</accession>